<dbReference type="STRING" id="1577474.GA0111570_101241"/>
<feature type="domain" description="Rhodanese" evidence="5">
    <location>
        <begin position="287"/>
        <end position="382"/>
    </location>
</feature>
<dbReference type="GO" id="GO:0008641">
    <property type="term" value="F:ubiquitin-like modifier activating enzyme activity"/>
    <property type="evidence" value="ECO:0007669"/>
    <property type="project" value="InterPro"/>
</dbReference>
<accession>A0A1G6GD94</accession>
<keyword evidence="6" id="KW-0548">Nucleotidyltransferase</keyword>
<dbReference type="SUPFAM" id="SSF69572">
    <property type="entry name" value="Activating enzymes of the ubiquitin-like proteins"/>
    <property type="match status" value="1"/>
</dbReference>
<dbReference type="SMART" id="SM00450">
    <property type="entry name" value="RHOD"/>
    <property type="match status" value="1"/>
</dbReference>
<dbReference type="Gene3D" id="3.40.50.720">
    <property type="entry name" value="NAD(P)-binding Rossmann-like Domain"/>
    <property type="match status" value="1"/>
</dbReference>
<dbReference type="InterPro" id="IPR035985">
    <property type="entry name" value="Ubiquitin-activating_enz"/>
</dbReference>
<dbReference type="RefSeq" id="WP_092605535.1">
    <property type="nucleotide sequence ID" value="NZ_FMYF01000001.1"/>
</dbReference>
<proteinExistence type="predicted"/>
<dbReference type="PROSITE" id="PS50206">
    <property type="entry name" value="RHODANESE_3"/>
    <property type="match status" value="1"/>
</dbReference>
<feature type="transmembrane region" description="Helical" evidence="4">
    <location>
        <begin position="41"/>
        <end position="68"/>
    </location>
</feature>
<evidence type="ECO:0000256" key="3">
    <source>
        <dbReference type="ARBA" id="ARBA00022840"/>
    </source>
</evidence>
<gene>
    <name evidence="6" type="ORF">GA0111570_101241</name>
</gene>
<keyword evidence="4" id="KW-0472">Membrane</keyword>
<dbReference type="Proteomes" id="UP000199086">
    <property type="component" value="Unassembled WGS sequence"/>
</dbReference>
<dbReference type="FunFam" id="3.40.50.720:FF:000033">
    <property type="entry name" value="Adenylyltransferase and sulfurtransferase MOCS3"/>
    <property type="match status" value="1"/>
</dbReference>
<organism evidence="6 7">
    <name type="scientific">Raineyella antarctica</name>
    <dbReference type="NCBI Taxonomy" id="1577474"/>
    <lineage>
        <taxon>Bacteria</taxon>
        <taxon>Bacillati</taxon>
        <taxon>Actinomycetota</taxon>
        <taxon>Actinomycetes</taxon>
        <taxon>Propionibacteriales</taxon>
        <taxon>Propionibacteriaceae</taxon>
        <taxon>Raineyella</taxon>
    </lineage>
</organism>
<protein>
    <submittedName>
        <fullName evidence="6">Adenylyltransferase and sulfurtransferase</fullName>
    </submittedName>
</protein>
<keyword evidence="2" id="KW-0547">Nucleotide-binding</keyword>
<dbReference type="PANTHER" id="PTHR10953:SF102">
    <property type="entry name" value="ADENYLYLTRANSFERASE AND SULFURTRANSFERASE MOCS3"/>
    <property type="match status" value="1"/>
</dbReference>
<dbReference type="Pfam" id="PF00899">
    <property type="entry name" value="ThiF"/>
    <property type="match status" value="1"/>
</dbReference>
<dbReference type="GO" id="GO:0004792">
    <property type="term" value="F:thiosulfate-cyanide sulfurtransferase activity"/>
    <property type="evidence" value="ECO:0007669"/>
    <property type="project" value="TreeGrafter"/>
</dbReference>
<dbReference type="InterPro" id="IPR000594">
    <property type="entry name" value="ThiF_NAD_FAD-bd"/>
</dbReference>
<dbReference type="CDD" id="cd00158">
    <property type="entry name" value="RHOD"/>
    <property type="match status" value="1"/>
</dbReference>
<evidence type="ECO:0000256" key="2">
    <source>
        <dbReference type="ARBA" id="ARBA00022741"/>
    </source>
</evidence>
<dbReference type="Gene3D" id="3.40.250.10">
    <property type="entry name" value="Rhodanese-like domain"/>
    <property type="match status" value="1"/>
</dbReference>
<keyword evidence="4" id="KW-0812">Transmembrane</keyword>
<evidence type="ECO:0000313" key="7">
    <source>
        <dbReference type="Proteomes" id="UP000199086"/>
    </source>
</evidence>
<keyword evidence="7" id="KW-1185">Reference proteome</keyword>
<dbReference type="EMBL" id="FMYF01000001">
    <property type="protein sequence ID" value="SDB79967.1"/>
    <property type="molecule type" value="Genomic_DNA"/>
</dbReference>
<dbReference type="OrthoDB" id="9804286at2"/>
<dbReference type="PANTHER" id="PTHR10953">
    <property type="entry name" value="UBIQUITIN-ACTIVATING ENZYME E1"/>
    <property type="match status" value="1"/>
</dbReference>
<evidence type="ECO:0000313" key="6">
    <source>
        <dbReference type="EMBL" id="SDB79967.1"/>
    </source>
</evidence>
<dbReference type="Pfam" id="PF00581">
    <property type="entry name" value="Rhodanese"/>
    <property type="match status" value="1"/>
</dbReference>
<reference evidence="6 7" key="1">
    <citation type="submission" date="2016-06" db="EMBL/GenBank/DDBJ databases">
        <authorList>
            <person name="Olsen C.W."/>
            <person name="Carey S."/>
            <person name="Hinshaw L."/>
            <person name="Karasin A.I."/>
        </authorList>
    </citation>
    <scope>NUCLEOTIDE SEQUENCE [LARGE SCALE GENOMIC DNA]</scope>
    <source>
        <strain evidence="6 7">LZ-22</strain>
    </source>
</reference>
<dbReference type="GO" id="GO:0008146">
    <property type="term" value="F:sulfotransferase activity"/>
    <property type="evidence" value="ECO:0007669"/>
    <property type="project" value="TreeGrafter"/>
</dbReference>
<keyword evidence="1 6" id="KW-0808">Transferase</keyword>
<dbReference type="CDD" id="cd00757">
    <property type="entry name" value="ThiF_MoeB_HesA_family"/>
    <property type="match status" value="1"/>
</dbReference>
<dbReference type="InterPro" id="IPR036873">
    <property type="entry name" value="Rhodanese-like_dom_sf"/>
</dbReference>
<sequence>MKPLVEPRAALSAAEAARYARHLTLPGVGVEGQRRLRNARVLVVGAGGLGAPVLLYLAAAGVGTLGVIDDDVVDLSNLQRQVLHRTEDLGRPKAESARDALLRLDPAAHVEAYVERLDGDNALDLFGAYDLVLDGADNFATRYLSNDAAELTGTPLVWGSIFRFQGQVSVFWPGVGPMLRDLFPDIPPAGSVPSCAEGGVFGALCGSIGSAMATEAIKVICGIGEPLVGRVLVHDALRAEQHTLRLVPDPDREPVVSLVEAVQACADTAESEVETVTVAEVVAARGEGAGPVLLDVRDEWEREVVTVPDDLWVPLDEVRGGGWELVDPVLDGADDVVVYCKAGVRSAEAVRLLQEGAPDGVRLRSLTGGVLAWAREQGGATY</sequence>
<dbReference type="GO" id="GO:0005829">
    <property type="term" value="C:cytosol"/>
    <property type="evidence" value="ECO:0007669"/>
    <property type="project" value="TreeGrafter"/>
</dbReference>
<dbReference type="AlphaFoldDB" id="A0A1G6GD94"/>
<keyword evidence="3" id="KW-0067">ATP-binding</keyword>
<dbReference type="InterPro" id="IPR045886">
    <property type="entry name" value="ThiF/MoeB/HesA"/>
</dbReference>
<evidence type="ECO:0000256" key="1">
    <source>
        <dbReference type="ARBA" id="ARBA00022679"/>
    </source>
</evidence>
<dbReference type="GO" id="GO:0016779">
    <property type="term" value="F:nucleotidyltransferase activity"/>
    <property type="evidence" value="ECO:0007669"/>
    <property type="project" value="UniProtKB-KW"/>
</dbReference>
<name>A0A1G6GD94_9ACTN</name>
<keyword evidence="4" id="KW-1133">Transmembrane helix</keyword>
<evidence type="ECO:0000256" key="4">
    <source>
        <dbReference type="SAM" id="Phobius"/>
    </source>
</evidence>
<dbReference type="InterPro" id="IPR001763">
    <property type="entry name" value="Rhodanese-like_dom"/>
</dbReference>
<dbReference type="NCBIfam" id="NF004281">
    <property type="entry name" value="PRK05690.1"/>
    <property type="match status" value="1"/>
</dbReference>
<dbReference type="GO" id="GO:0005524">
    <property type="term" value="F:ATP binding"/>
    <property type="evidence" value="ECO:0007669"/>
    <property type="project" value="UniProtKB-KW"/>
</dbReference>
<evidence type="ECO:0000259" key="5">
    <source>
        <dbReference type="PROSITE" id="PS50206"/>
    </source>
</evidence>